<protein>
    <submittedName>
        <fullName evidence="1">Uncharacterized protein</fullName>
    </submittedName>
</protein>
<sequence>MDPMRALGIVIDAAEGSWWFKDMPSSRARFSKESSIGPEQIAGIRRLEPEEAIRLDQVVEEELINTDNSVGLTYLTEHHFDVGKSQPIMITSYVSDQHKK</sequence>
<dbReference type="Proteomes" id="UP001152798">
    <property type="component" value="Chromosome 2"/>
</dbReference>
<evidence type="ECO:0000313" key="2">
    <source>
        <dbReference type="Proteomes" id="UP001152798"/>
    </source>
</evidence>
<dbReference type="OrthoDB" id="6627240at2759"/>
<organism evidence="1 2">
    <name type="scientific">Nezara viridula</name>
    <name type="common">Southern green stink bug</name>
    <name type="synonym">Cimex viridulus</name>
    <dbReference type="NCBI Taxonomy" id="85310"/>
    <lineage>
        <taxon>Eukaryota</taxon>
        <taxon>Metazoa</taxon>
        <taxon>Ecdysozoa</taxon>
        <taxon>Arthropoda</taxon>
        <taxon>Hexapoda</taxon>
        <taxon>Insecta</taxon>
        <taxon>Pterygota</taxon>
        <taxon>Neoptera</taxon>
        <taxon>Paraneoptera</taxon>
        <taxon>Hemiptera</taxon>
        <taxon>Heteroptera</taxon>
        <taxon>Panheteroptera</taxon>
        <taxon>Pentatomomorpha</taxon>
        <taxon>Pentatomoidea</taxon>
        <taxon>Pentatomidae</taxon>
        <taxon>Pentatominae</taxon>
        <taxon>Nezara</taxon>
    </lineage>
</organism>
<name>A0A9P0E4P5_NEZVI</name>
<evidence type="ECO:0000313" key="1">
    <source>
        <dbReference type="EMBL" id="CAH1393864.1"/>
    </source>
</evidence>
<proteinExistence type="predicted"/>
<keyword evidence="2" id="KW-1185">Reference proteome</keyword>
<dbReference type="EMBL" id="OV725078">
    <property type="protein sequence ID" value="CAH1393864.1"/>
    <property type="molecule type" value="Genomic_DNA"/>
</dbReference>
<dbReference type="AlphaFoldDB" id="A0A9P0E4P5"/>
<gene>
    <name evidence="1" type="ORF">NEZAVI_LOCUS4473</name>
</gene>
<reference evidence="1" key="1">
    <citation type="submission" date="2022-01" db="EMBL/GenBank/DDBJ databases">
        <authorList>
            <person name="King R."/>
        </authorList>
    </citation>
    <scope>NUCLEOTIDE SEQUENCE</scope>
</reference>
<accession>A0A9P0E4P5</accession>